<dbReference type="RefSeq" id="XP_023932438.1">
    <property type="nucleotide sequence ID" value="XM_024076670.1"/>
</dbReference>
<sequence>MLTKGRRIKRAGADRAEQIPPQGLLSDLTKHHPDRNIDKRDGNLDDTYHQPLYTDGSQVDDVTSKDAAKIAEEMRSRLKSFEARRQGEAVKSVLKEDDDLSLLDQIDSVLGAPLKKALLEVLDNEIKDTDKPSTTEKKSHSEKIDDKNNKDYPFYPENSIPNQNSDDSVKTSKVDTAARNLASFKTGVGKSRPRTRVLVAASAPLADRNVVRKKAEMSAVPSQRQASTAVKNPGSDSFIAEKETQKPQTRFLVAPDRATEENRNENDAAVSSQHQQQADVVDKKENEIFSRSRCSNHRREGEKARNNGRSQRRAKEG</sequence>
<evidence type="ECO:0000313" key="3">
    <source>
        <dbReference type="RefSeq" id="XP_023932438.1"/>
    </source>
</evidence>
<feature type="compositionally biased region" description="Basic and acidic residues" evidence="1">
    <location>
        <begin position="28"/>
        <end position="48"/>
    </location>
</feature>
<evidence type="ECO:0000256" key="1">
    <source>
        <dbReference type="SAM" id="MobiDB-lite"/>
    </source>
</evidence>
<dbReference type="KEGG" id="lak:112042312"/>
<feature type="compositionally biased region" description="Basic and acidic residues" evidence="1">
    <location>
        <begin position="280"/>
        <end position="290"/>
    </location>
</feature>
<organism evidence="2 3">
    <name type="scientific">Lingula anatina</name>
    <name type="common">Brachiopod</name>
    <name type="synonym">Lingula unguis</name>
    <dbReference type="NCBI Taxonomy" id="7574"/>
    <lineage>
        <taxon>Eukaryota</taxon>
        <taxon>Metazoa</taxon>
        <taxon>Spiralia</taxon>
        <taxon>Lophotrochozoa</taxon>
        <taxon>Brachiopoda</taxon>
        <taxon>Linguliformea</taxon>
        <taxon>Lingulata</taxon>
        <taxon>Lingulida</taxon>
        <taxon>Linguloidea</taxon>
        <taxon>Lingulidae</taxon>
        <taxon>Lingula</taxon>
    </lineage>
</organism>
<dbReference type="GeneID" id="112042312"/>
<proteinExistence type="predicted"/>
<dbReference type="Proteomes" id="UP000085678">
    <property type="component" value="Unplaced"/>
</dbReference>
<feature type="compositionally biased region" description="Polar residues" evidence="1">
    <location>
        <begin position="269"/>
        <end position="278"/>
    </location>
</feature>
<dbReference type="InParanoid" id="A0A2R2MQK2"/>
<feature type="compositionally biased region" description="Basic and acidic residues" evidence="1">
    <location>
        <begin position="257"/>
        <end position="266"/>
    </location>
</feature>
<feature type="compositionally biased region" description="Basic and acidic residues" evidence="1">
    <location>
        <begin position="124"/>
        <end position="150"/>
    </location>
</feature>
<keyword evidence="2" id="KW-1185">Reference proteome</keyword>
<feature type="region of interest" description="Disordered" evidence="1">
    <location>
        <begin position="123"/>
        <end position="174"/>
    </location>
</feature>
<reference evidence="3" key="1">
    <citation type="submission" date="2025-08" db="UniProtKB">
        <authorList>
            <consortium name="RefSeq"/>
        </authorList>
    </citation>
    <scope>IDENTIFICATION</scope>
    <source>
        <tissue evidence="3">Gonads</tissue>
    </source>
</reference>
<dbReference type="AlphaFoldDB" id="A0A2R2MQK2"/>
<name>A0A2R2MQK2_LINAN</name>
<evidence type="ECO:0000313" key="2">
    <source>
        <dbReference type="Proteomes" id="UP000085678"/>
    </source>
</evidence>
<accession>A0A2R2MQK2</accession>
<feature type="compositionally biased region" description="Basic residues" evidence="1">
    <location>
        <begin position="1"/>
        <end position="10"/>
    </location>
</feature>
<feature type="region of interest" description="Disordered" evidence="1">
    <location>
        <begin position="213"/>
        <end position="317"/>
    </location>
</feature>
<feature type="region of interest" description="Disordered" evidence="1">
    <location>
        <begin position="1"/>
        <end position="59"/>
    </location>
</feature>
<gene>
    <name evidence="3" type="primary">LOC112042312</name>
</gene>
<protein>
    <submittedName>
        <fullName evidence="3">Uncharacterized protein LOC112042312</fullName>
    </submittedName>
</protein>
<feature type="compositionally biased region" description="Polar residues" evidence="1">
    <location>
        <begin position="220"/>
        <end position="230"/>
    </location>
</feature>